<reference evidence="10" key="2">
    <citation type="submission" date="2025-08" db="UniProtKB">
        <authorList>
            <consortium name="RefSeq"/>
        </authorList>
    </citation>
    <scope>IDENTIFICATION</scope>
    <source>
        <tissue evidence="10">Leaf</tissue>
    </source>
</reference>
<evidence type="ECO:0000256" key="4">
    <source>
        <dbReference type="ARBA" id="ARBA00013043"/>
    </source>
</evidence>
<evidence type="ECO:0000256" key="3">
    <source>
        <dbReference type="ARBA" id="ARBA00005708"/>
    </source>
</evidence>
<evidence type="ECO:0000256" key="7">
    <source>
        <dbReference type="ARBA" id="ARBA00032903"/>
    </source>
</evidence>
<accession>A0A1U7V731</accession>
<dbReference type="RefSeq" id="XP_009763952.1">
    <property type="nucleotide sequence ID" value="XM_009765650.1"/>
</dbReference>
<dbReference type="STRING" id="4096.A0A1U7V731"/>
<dbReference type="SMART" id="SM00905">
    <property type="entry name" value="FolB"/>
    <property type="match status" value="1"/>
</dbReference>
<proteinExistence type="inferred from homology"/>
<feature type="non-terminal residue" evidence="10">
    <location>
        <position position="1"/>
    </location>
</feature>
<dbReference type="SUPFAM" id="SSF55620">
    <property type="entry name" value="Tetrahydrobiopterin biosynthesis enzymes-like"/>
    <property type="match status" value="1"/>
</dbReference>
<dbReference type="GO" id="GO:0046656">
    <property type="term" value="P:folic acid biosynthetic process"/>
    <property type="evidence" value="ECO:0007669"/>
    <property type="project" value="UniProtKB-KW"/>
</dbReference>
<gene>
    <name evidence="10" type="primary">LOC104215758</name>
</gene>
<evidence type="ECO:0000256" key="5">
    <source>
        <dbReference type="ARBA" id="ARBA00022909"/>
    </source>
</evidence>
<comment type="similarity">
    <text evidence="3">Belongs to the DHNA family.</text>
</comment>
<protein>
    <recommendedName>
        <fullName evidence="4">dihydroneopterin aldolase</fullName>
        <ecNumber evidence="4">4.1.2.25</ecNumber>
    </recommendedName>
    <alternativeName>
        <fullName evidence="7">7,8-dihydroneopterin aldolase</fullName>
    </alternativeName>
</protein>
<keyword evidence="6" id="KW-0456">Lyase</keyword>
<keyword evidence="5" id="KW-0289">Folate biosynthesis</keyword>
<dbReference type="PANTHER" id="PTHR42844:SF1">
    <property type="entry name" value="DIHYDRONEOPTERIN ALDOLASE 1-RELATED"/>
    <property type="match status" value="1"/>
</dbReference>
<evidence type="ECO:0000313" key="10">
    <source>
        <dbReference type="RefSeq" id="XP_009763952.1"/>
    </source>
</evidence>
<evidence type="ECO:0000256" key="1">
    <source>
        <dbReference type="ARBA" id="ARBA00001353"/>
    </source>
</evidence>
<reference evidence="9" key="1">
    <citation type="journal article" date="2013" name="Genome Biol.">
        <title>Reference genomes and transcriptomes of Nicotiana sylvestris and Nicotiana tomentosiformis.</title>
        <authorList>
            <person name="Sierro N."/>
            <person name="Battey J.N."/>
            <person name="Ouadi S."/>
            <person name="Bovet L."/>
            <person name="Goepfert S."/>
            <person name="Bakaher N."/>
            <person name="Peitsch M.C."/>
            <person name="Ivanov N.V."/>
        </authorList>
    </citation>
    <scope>NUCLEOTIDE SEQUENCE [LARGE SCALE GENOMIC DNA]</scope>
</reference>
<comment type="catalytic activity">
    <reaction evidence="1">
        <text>7,8-dihydroneopterin = 6-hydroxymethyl-7,8-dihydropterin + glycolaldehyde</text>
        <dbReference type="Rhea" id="RHEA:10540"/>
        <dbReference type="ChEBI" id="CHEBI:17001"/>
        <dbReference type="ChEBI" id="CHEBI:17071"/>
        <dbReference type="ChEBI" id="CHEBI:44841"/>
        <dbReference type="EC" id="4.1.2.25"/>
    </reaction>
</comment>
<dbReference type="Pfam" id="PF02152">
    <property type="entry name" value="FolB"/>
    <property type="match status" value="1"/>
</dbReference>
<name>A0A1U7V731_NICSY</name>
<comment type="pathway">
    <text evidence="2">Cofactor biosynthesis; tetrahydrofolate biosynthesis; 2-amino-4-hydroxy-6-hydroxymethyl-7,8-dihydropteridine diphosphate from 7,8-dihydroneopterin triphosphate: step 3/4.</text>
</comment>
<dbReference type="InterPro" id="IPR043133">
    <property type="entry name" value="GTP-CH-I_C/QueF"/>
</dbReference>
<dbReference type="Proteomes" id="UP000189701">
    <property type="component" value="Unplaced"/>
</dbReference>
<evidence type="ECO:0000313" key="9">
    <source>
        <dbReference type="Proteomes" id="UP000189701"/>
    </source>
</evidence>
<dbReference type="InterPro" id="IPR006156">
    <property type="entry name" value="Dihydroneopterin_aldolase"/>
</dbReference>
<organism evidence="9 10">
    <name type="scientific">Nicotiana sylvestris</name>
    <name type="common">Wood tobacco</name>
    <name type="synonym">South American tobacco</name>
    <dbReference type="NCBI Taxonomy" id="4096"/>
    <lineage>
        <taxon>Eukaryota</taxon>
        <taxon>Viridiplantae</taxon>
        <taxon>Streptophyta</taxon>
        <taxon>Embryophyta</taxon>
        <taxon>Tracheophyta</taxon>
        <taxon>Spermatophyta</taxon>
        <taxon>Magnoliopsida</taxon>
        <taxon>eudicotyledons</taxon>
        <taxon>Gunneridae</taxon>
        <taxon>Pentapetalae</taxon>
        <taxon>asterids</taxon>
        <taxon>lamiids</taxon>
        <taxon>Solanales</taxon>
        <taxon>Solanaceae</taxon>
        <taxon>Nicotianoideae</taxon>
        <taxon>Nicotianeae</taxon>
        <taxon>Nicotiana</taxon>
    </lineage>
</organism>
<dbReference type="AlphaFoldDB" id="A0A1U7V731"/>
<dbReference type="PANTHER" id="PTHR42844">
    <property type="entry name" value="DIHYDRONEOPTERIN ALDOLASE 1-RELATED"/>
    <property type="match status" value="1"/>
</dbReference>
<evidence type="ECO:0000256" key="2">
    <source>
        <dbReference type="ARBA" id="ARBA00005013"/>
    </source>
</evidence>
<dbReference type="EC" id="4.1.2.25" evidence="4"/>
<sequence length="74" mass="8201">YNFHPRIGRIVKEVVEGPPRKLLEKVAELIASTTLDKYPQVSAVRVQVGKPHVAVQGSVDYLGVEIIRHRGLDG</sequence>
<dbReference type="GO" id="GO:0005737">
    <property type="term" value="C:cytoplasm"/>
    <property type="evidence" value="ECO:0007669"/>
    <property type="project" value="TreeGrafter"/>
</dbReference>
<keyword evidence="9" id="KW-1185">Reference proteome</keyword>
<evidence type="ECO:0000256" key="6">
    <source>
        <dbReference type="ARBA" id="ARBA00023239"/>
    </source>
</evidence>
<evidence type="ECO:0000259" key="8">
    <source>
        <dbReference type="SMART" id="SM00905"/>
    </source>
</evidence>
<dbReference type="GO" id="GO:0004150">
    <property type="term" value="F:dihydroneopterin aldolase activity"/>
    <property type="evidence" value="ECO:0007669"/>
    <property type="project" value="UniProtKB-EC"/>
</dbReference>
<feature type="domain" description="Dihydroneopterin aldolase/epimerase" evidence="8">
    <location>
        <begin position="2"/>
        <end position="68"/>
    </location>
</feature>
<dbReference type="InterPro" id="IPR006157">
    <property type="entry name" value="FolB_dom"/>
</dbReference>
<dbReference type="Gene3D" id="3.30.1130.10">
    <property type="match status" value="1"/>
</dbReference>